<dbReference type="EMBL" id="LCDF01000019">
    <property type="protein sequence ID" value="KKS47127.1"/>
    <property type="molecule type" value="Genomic_DNA"/>
</dbReference>
<evidence type="ECO:0000313" key="1">
    <source>
        <dbReference type="EMBL" id="KKS47127.1"/>
    </source>
</evidence>
<dbReference type="Proteomes" id="UP000034036">
    <property type="component" value="Unassembled WGS sequence"/>
</dbReference>
<reference evidence="1 2" key="1">
    <citation type="journal article" date="2015" name="Nature">
        <title>rRNA introns, odd ribosomes, and small enigmatic genomes across a large radiation of phyla.</title>
        <authorList>
            <person name="Brown C.T."/>
            <person name="Hug L.A."/>
            <person name="Thomas B.C."/>
            <person name="Sharon I."/>
            <person name="Castelle C.J."/>
            <person name="Singh A."/>
            <person name="Wilkins M.J."/>
            <person name="Williams K.H."/>
            <person name="Banfield J.F."/>
        </authorList>
    </citation>
    <scope>NUCLEOTIDE SEQUENCE [LARGE SCALE GENOMIC DNA]</scope>
</reference>
<gene>
    <name evidence="1" type="ORF">UV11_C0019G0010</name>
</gene>
<dbReference type="AlphaFoldDB" id="A0A0G0ZEL2"/>
<protein>
    <submittedName>
        <fullName evidence="1">Uncharacterized protein</fullName>
    </submittedName>
</protein>
<name>A0A0G0ZEL2_9BACT</name>
<sequence length="55" mass="6525">MAQLRFRGGLVELDELLWGYSYESENGYSNFYVVCSRFAEINMRNMCGIELFFVR</sequence>
<evidence type="ECO:0000313" key="2">
    <source>
        <dbReference type="Proteomes" id="UP000034036"/>
    </source>
</evidence>
<accession>A0A0G0ZEL2</accession>
<proteinExistence type="predicted"/>
<dbReference type="STRING" id="1618659.UV11_C0019G0010"/>
<comment type="caution">
    <text evidence="1">The sequence shown here is derived from an EMBL/GenBank/DDBJ whole genome shotgun (WGS) entry which is preliminary data.</text>
</comment>
<organism evidence="1 2">
    <name type="scientific">Candidatus Giovannonibacteria bacterium GW2011_GWF2_42_19</name>
    <dbReference type="NCBI Taxonomy" id="1618659"/>
    <lineage>
        <taxon>Bacteria</taxon>
        <taxon>Candidatus Giovannoniibacteriota</taxon>
    </lineage>
</organism>